<evidence type="ECO:0000313" key="3">
    <source>
        <dbReference type="Proteomes" id="UP001050691"/>
    </source>
</evidence>
<evidence type="ECO:0000313" key="2">
    <source>
        <dbReference type="EMBL" id="GJJ05969.1"/>
    </source>
</evidence>
<dbReference type="PANTHER" id="PTHR38926:SF5">
    <property type="entry name" value="F-BOX AND LEUCINE-RICH REPEAT PROTEIN 6"/>
    <property type="match status" value="1"/>
</dbReference>
<dbReference type="InterPro" id="IPR001810">
    <property type="entry name" value="F-box_dom"/>
</dbReference>
<dbReference type="Gene3D" id="3.80.10.10">
    <property type="entry name" value="Ribonuclease Inhibitor"/>
    <property type="match status" value="1"/>
</dbReference>
<dbReference type="AlphaFoldDB" id="A0AAV4ZWB0"/>
<dbReference type="PANTHER" id="PTHR38926">
    <property type="entry name" value="F-BOX DOMAIN CONTAINING PROTEIN, EXPRESSED"/>
    <property type="match status" value="1"/>
</dbReference>
<proteinExistence type="predicted"/>
<organism evidence="2 3">
    <name type="scientific">Clathrus columnatus</name>
    <dbReference type="NCBI Taxonomy" id="1419009"/>
    <lineage>
        <taxon>Eukaryota</taxon>
        <taxon>Fungi</taxon>
        <taxon>Dikarya</taxon>
        <taxon>Basidiomycota</taxon>
        <taxon>Agaricomycotina</taxon>
        <taxon>Agaricomycetes</taxon>
        <taxon>Phallomycetidae</taxon>
        <taxon>Phallales</taxon>
        <taxon>Clathraceae</taxon>
        <taxon>Clathrus</taxon>
    </lineage>
</organism>
<feature type="domain" description="F-box" evidence="1">
    <location>
        <begin position="5"/>
        <end position="59"/>
    </location>
</feature>
<evidence type="ECO:0000259" key="1">
    <source>
        <dbReference type="Pfam" id="PF12937"/>
    </source>
</evidence>
<dbReference type="InterPro" id="IPR032675">
    <property type="entry name" value="LRR_dom_sf"/>
</dbReference>
<protein>
    <recommendedName>
        <fullName evidence="1">F-box domain-containing protein</fullName>
    </recommendedName>
</protein>
<dbReference type="Pfam" id="PF12937">
    <property type="entry name" value="F-box-like"/>
    <property type="match status" value="1"/>
</dbReference>
<name>A0AAV4ZWB0_9AGAM</name>
<dbReference type="SUPFAM" id="SSF52058">
    <property type="entry name" value="L domain-like"/>
    <property type="match status" value="1"/>
</dbReference>
<dbReference type="Proteomes" id="UP001050691">
    <property type="component" value="Unassembled WGS sequence"/>
</dbReference>
<comment type="caution">
    <text evidence="2">The sequence shown here is derived from an EMBL/GenBank/DDBJ whole genome shotgun (WGS) entry which is preliminary data.</text>
</comment>
<dbReference type="EMBL" id="BPWL01000001">
    <property type="protein sequence ID" value="GJJ05969.1"/>
    <property type="molecule type" value="Genomic_DNA"/>
</dbReference>
<accession>A0AAV4ZWB0</accession>
<sequence length="474" mass="54719">MALPINRLPPEILVAIINLSLPRSANEFKPYPYFRYSWICRRWRSVALDNPMFWNRIVITHWSSKNMNHPMVREVLLRSHTLPLDFIIYKPVPAFHELGPHANRVRMLRIGHGVYNTLYPPSSYFTSILPSLKMLFLEYTNTTQLSIEPLPNLQALEVTVNNLGNLAIPHHFPNLWWLHLGYGGTMPLLLLLEALHNLPCLRVLYLFGGQRNPPDDLTITFHHLEALITNNSSILNLITAPKLIYLECILYLKTSSMSNENDNCLCGFDFSKITKLQIEINHKREVYIMGKVDTLDDDDMTPFSTKIDHRWAFNELTSSYPNEFYIQTDLPAISHLLSLFPVIVKESNNLDKIILKFLNLSERTSENNEEISFFLDGLRSAKNLRNLTVVGNDFVTFCEYLNDGRLCPNLERLAYSYYDQDSEEPDFLHPLLNLMVERSRICPQLLEVELTGFRTVPHGAPGPAERLGLRLIQN</sequence>
<gene>
    <name evidence="2" type="ORF">Clacol_000156</name>
</gene>
<reference evidence="2" key="1">
    <citation type="submission" date="2021-10" db="EMBL/GenBank/DDBJ databases">
        <title>De novo Genome Assembly of Clathrus columnatus (Basidiomycota, Fungi) Using Illumina and Nanopore Sequence Data.</title>
        <authorList>
            <person name="Ogiso-Tanaka E."/>
            <person name="Itagaki H."/>
            <person name="Hosoya T."/>
            <person name="Hosaka K."/>
        </authorList>
    </citation>
    <scope>NUCLEOTIDE SEQUENCE</scope>
    <source>
        <strain evidence="2">MO-923</strain>
    </source>
</reference>
<keyword evidence="3" id="KW-1185">Reference proteome</keyword>